<evidence type="ECO:0000313" key="2">
    <source>
        <dbReference type="Proteomes" id="UP000798662"/>
    </source>
</evidence>
<proteinExistence type="predicted"/>
<evidence type="ECO:0000313" key="1">
    <source>
        <dbReference type="EMBL" id="KAK1869224.1"/>
    </source>
</evidence>
<protein>
    <submittedName>
        <fullName evidence="1">Uncharacterized protein</fullName>
    </submittedName>
</protein>
<keyword evidence="2" id="KW-1185">Reference proteome</keyword>
<organism evidence="1 2">
    <name type="scientific">Pyropia yezoensis</name>
    <name type="common">Susabi-nori</name>
    <name type="synonym">Porphyra yezoensis</name>
    <dbReference type="NCBI Taxonomy" id="2788"/>
    <lineage>
        <taxon>Eukaryota</taxon>
        <taxon>Rhodophyta</taxon>
        <taxon>Bangiophyceae</taxon>
        <taxon>Bangiales</taxon>
        <taxon>Bangiaceae</taxon>
        <taxon>Pyropia</taxon>
    </lineage>
</organism>
<reference evidence="1" key="1">
    <citation type="submission" date="2019-11" db="EMBL/GenBank/DDBJ databases">
        <title>Nori genome reveals adaptations in red seaweeds to the harsh intertidal environment.</title>
        <authorList>
            <person name="Wang D."/>
            <person name="Mao Y."/>
        </authorList>
    </citation>
    <scope>NUCLEOTIDE SEQUENCE</scope>
    <source>
        <tissue evidence="1">Gametophyte</tissue>
    </source>
</reference>
<sequence>MVGTVPPLHAGASRPADAAADAPAAGPSAAVADVVESSPQGAPAAATCPPAAGIEGVPSVGGAAAAVARPSPGGGGAPEGTPDEAPVGQPGGPPTAPAPSVLPPMASVRAAASRVQRAVRVAMATAAPATPPGLACRGGSPAVVTPPAATLAIPVAAVTTTPSAAPPPVVAAAPAGSVPRPLPPPAQRPFTPWPFGRYVTAPMVDASELPFRLLNRRHGVSLAYTPMFHAALFASSPRYRAEHWTTIPADRPLAVQFCANDPATLVAAARYVDNGEVDFIDLNLGCPQGIARKGHYGAFLQDEWPTVAALISTAARELTTPVSAKIRIFPDVAKTVAYARMIEDAGASVLAVHGRTREQKGRTAGPADWEVIRAVKAALTIPVLANGNVHHRGDADACIAATGADGVLSAVWLLENPALFEAPDADAAALADRMALAEEYLTLVEAYPVPMRCVRAHLFKLMRSRLNTCMEENGSLGKARTLEEFWGVLRVLRGKCDVGEQFEVRQVRQHREAAAAEAAAAEAASVAKPSTEVVAPPQGAGEPPHGATAPPGAVSPAVDGAAVSASPVPGQKRPREAPATSTSLVVDA</sequence>
<name>A0ACC3CG08_PYRYE</name>
<dbReference type="Proteomes" id="UP000798662">
    <property type="component" value="Chromosome 3"/>
</dbReference>
<accession>A0ACC3CG08</accession>
<gene>
    <name evidence="1" type="ORF">I4F81_011705</name>
</gene>
<comment type="caution">
    <text evidence="1">The sequence shown here is derived from an EMBL/GenBank/DDBJ whole genome shotgun (WGS) entry which is preliminary data.</text>
</comment>
<dbReference type="EMBL" id="CM020620">
    <property type="protein sequence ID" value="KAK1869224.1"/>
    <property type="molecule type" value="Genomic_DNA"/>
</dbReference>